<keyword evidence="1" id="KW-0472">Membrane</keyword>
<evidence type="ECO:0008006" key="4">
    <source>
        <dbReference type="Google" id="ProtNLM"/>
    </source>
</evidence>
<organism evidence="2 3">
    <name type="scientific">Nonomuraea salmonea</name>
    <dbReference type="NCBI Taxonomy" id="46181"/>
    <lineage>
        <taxon>Bacteria</taxon>
        <taxon>Bacillati</taxon>
        <taxon>Actinomycetota</taxon>
        <taxon>Actinomycetes</taxon>
        <taxon>Streptosporangiales</taxon>
        <taxon>Streptosporangiaceae</taxon>
        <taxon>Nonomuraea</taxon>
    </lineage>
</organism>
<feature type="transmembrane region" description="Helical" evidence="1">
    <location>
        <begin position="14"/>
        <end position="37"/>
    </location>
</feature>
<evidence type="ECO:0000256" key="1">
    <source>
        <dbReference type="SAM" id="Phobius"/>
    </source>
</evidence>
<reference evidence="2 3" key="1">
    <citation type="submission" date="2024-09" db="EMBL/GenBank/DDBJ databases">
        <authorList>
            <person name="Sun Q."/>
            <person name="Mori K."/>
        </authorList>
    </citation>
    <scope>NUCLEOTIDE SEQUENCE [LARGE SCALE GENOMIC DNA]</scope>
    <source>
        <strain evidence="2 3">JCM 3324</strain>
    </source>
</reference>
<evidence type="ECO:0000313" key="3">
    <source>
        <dbReference type="Proteomes" id="UP001589568"/>
    </source>
</evidence>
<gene>
    <name evidence="2" type="ORF">ACFFR3_34800</name>
</gene>
<proteinExistence type="predicted"/>
<dbReference type="EMBL" id="JBHMCF010000039">
    <property type="protein sequence ID" value="MFB9474692.1"/>
    <property type="molecule type" value="Genomic_DNA"/>
</dbReference>
<keyword evidence="1" id="KW-1133">Transmembrane helix</keyword>
<comment type="caution">
    <text evidence="2">The sequence shown here is derived from an EMBL/GenBank/DDBJ whole genome shotgun (WGS) entry which is preliminary data.</text>
</comment>
<protein>
    <recommendedName>
        <fullName evidence="4">Band 7 domain-containing protein</fullName>
    </recommendedName>
</protein>
<keyword evidence="1" id="KW-0812">Transmembrane</keyword>
<dbReference type="Proteomes" id="UP001589568">
    <property type="component" value="Unassembled WGS sequence"/>
</dbReference>
<sequence length="291" mass="31974">MILYLALLTNIARYISPSAALETLLLTVAAITGVFIVRARRRAAIQRAIAARRLAAARDRVLRINDIVLDPSLTEEERLLIIDGFIPEFRAQGVPDPRYGPLNDRFVVVSDLLPKFRQVLERVRKAASIVHASDVKRLGLLDGVGNDVILPRETWEIARLLLRQTLLIQRQSEARRGVVLTPELKAVLAPQEAALVRSFEATLHRVGIVEEYARRVQEADAALRAQALLGDNDQYRALLAQTDDVEGMRYLSQQSLAVSGVLAKSVREAVQAGQTLTLPQGSAGPATDVGV</sequence>
<dbReference type="RefSeq" id="WP_379484511.1">
    <property type="nucleotide sequence ID" value="NZ_JBHMCF010000039.1"/>
</dbReference>
<keyword evidence="3" id="KW-1185">Reference proteome</keyword>
<evidence type="ECO:0000313" key="2">
    <source>
        <dbReference type="EMBL" id="MFB9474692.1"/>
    </source>
</evidence>
<accession>A0ABV5NWR7</accession>
<name>A0ABV5NWR7_9ACTN</name>